<evidence type="ECO:0000256" key="3">
    <source>
        <dbReference type="ARBA" id="ARBA00022989"/>
    </source>
</evidence>
<name>A0A9W9VF51_9EURO</name>
<gene>
    <name evidence="8" type="ORF">N7509_011623</name>
</gene>
<organism evidence="8 9">
    <name type="scientific">Penicillium cosmopolitanum</name>
    <dbReference type="NCBI Taxonomy" id="1131564"/>
    <lineage>
        <taxon>Eukaryota</taxon>
        <taxon>Fungi</taxon>
        <taxon>Dikarya</taxon>
        <taxon>Ascomycota</taxon>
        <taxon>Pezizomycotina</taxon>
        <taxon>Eurotiomycetes</taxon>
        <taxon>Eurotiomycetidae</taxon>
        <taxon>Eurotiales</taxon>
        <taxon>Aspergillaceae</taxon>
        <taxon>Penicillium</taxon>
    </lineage>
</organism>
<dbReference type="Proteomes" id="UP001147747">
    <property type="component" value="Unassembled WGS sequence"/>
</dbReference>
<sequence length="520" mass="57286">MVADTQSLPNETAPLLSPTPNSEPPTNNSSSSNNNNNNGRKKLLILVACGIFILAADFGFFLSQAPQTAIFERIICRNYLLNSRDDMNASLLNSPSEDPCKSELVQGELALINGYKETFDVLPSILLSLPYGVLADHWGRKPVLYLGVVGIILGEFWVRLVAAWSTVLPLRMVWMTALFRIIGGGDQVITSMAIAMVADVFSEEERSTAIFRLSSCVLIAEILATPFSAYLMTFDIWYPYILGLVVVVVGTLPAIFIPETLADAKAKMKNHADEAPLASIEGMEPPSKQPMWQEIIHQAREFKKSTRFIWRDGNICLLVIIAGVGFMSRQSTGLLMQYASKKFNWSIGKASLLISLRGIFSLSNYLVLMPAFNSIAGRFFNLHGKYRDYRLTQVTSVFTAVGFGIMAFAPVPGILIWGLLFLSIGLGFLVTTRSLVTALVLPNHIGTLYSALAISQALGGLIAGPLFAYLFRLGMHLGNAWMGLPWLQASVIFILVSIVSWYIRVRDPVSHDEEEPHLAE</sequence>
<feature type="region of interest" description="Disordered" evidence="5">
    <location>
        <begin position="1"/>
        <end position="36"/>
    </location>
</feature>
<feature type="compositionally biased region" description="Polar residues" evidence="5">
    <location>
        <begin position="1"/>
        <end position="10"/>
    </location>
</feature>
<dbReference type="GeneID" id="81375240"/>
<feature type="transmembrane region" description="Helical" evidence="6">
    <location>
        <begin position="483"/>
        <end position="503"/>
    </location>
</feature>
<dbReference type="PANTHER" id="PTHR23507">
    <property type="entry name" value="ZGC:174356"/>
    <property type="match status" value="1"/>
</dbReference>
<feature type="transmembrane region" description="Helical" evidence="6">
    <location>
        <begin position="143"/>
        <end position="165"/>
    </location>
</feature>
<dbReference type="OrthoDB" id="194139at2759"/>
<feature type="domain" description="Major facilitator superfamily (MFS) profile" evidence="7">
    <location>
        <begin position="43"/>
        <end position="508"/>
    </location>
</feature>
<evidence type="ECO:0000259" key="7">
    <source>
        <dbReference type="PROSITE" id="PS50850"/>
    </source>
</evidence>
<dbReference type="InterPro" id="IPR020846">
    <property type="entry name" value="MFS_dom"/>
</dbReference>
<comment type="subcellular location">
    <subcellularLocation>
        <location evidence="1">Membrane</location>
        <topology evidence="1">Multi-pass membrane protein</topology>
    </subcellularLocation>
</comment>
<feature type="transmembrane region" description="Helical" evidence="6">
    <location>
        <begin position="414"/>
        <end position="436"/>
    </location>
</feature>
<dbReference type="RefSeq" id="XP_056482290.1">
    <property type="nucleotide sequence ID" value="XM_056636260.1"/>
</dbReference>
<dbReference type="InterPro" id="IPR036259">
    <property type="entry name" value="MFS_trans_sf"/>
</dbReference>
<reference evidence="8" key="1">
    <citation type="submission" date="2022-12" db="EMBL/GenBank/DDBJ databases">
        <authorList>
            <person name="Petersen C."/>
        </authorList>
    </citation>
    <scope>NUCLEOTIDE SEQUENCE</scope>
    <source>
        <strain evidence="8">IBT 29677</strain>
    </source>
</reference>
<evidence type="ECO:0000313" key="8">
    <source>
        <dbReference type="EMBL" id="KAJ5378504.1"/>
    </source>
</evidence>
<keyword evidence="3 6" id="KW-1133">Transmembrane helix</keyword>
<accession>A0A9W9VF51</accession>
<comment type="caution">
    <text evidence="8">The sequence shown here is derived from an EMBL/GenBank/DDBJ whole genome shotgun (WGS) entry which is preliminary data.</text>
</comment>
<keyword evidence="2 6" id="KW-0812">Transmembrane</keyword>
<dbReference type="GO" id="GO:0022857">
    <property type="term" value="F:transmembrane transporter activity"/>
    <property type="evidence" value="ECO:0007669"/>
    <property type="project" value="InterPro"/>
</dbReference>
<evidence type="ECO:0000256" key="6">
    <source>
        <dbReference type="SAM" id="Phobius"/>
    </source>
</evidence>
<dbReference type="InterPro" id="IPR011701">
    <property type="entry name" value="MFS"/>
</dbReference>
<evidence type="ECO:0000256" key="4">
    <source>
        <dbReference type="ARBA" id="ARBA00023136"/>
    </source>
</evidence>
<keyword evidence="4 6" id="KW-0472">Membrane</keyword>
<feature type="compositionally biased region" description="Low complexity" evidence="5">
    <location>
        <begin position="18"/>
        <end position="36"/>
    </location>
</feature>
<dbReference type="Gene3D" id="1.20.1250.20">
    <property type="entry name" value="MFS general substrate transporter like domains"/>
    <property type="match status" value="1"/>
</dbReference>
<feature type="transmembrane region" description="Helical" evidence="6">
    <location>
        <begin position="448"/>
        <end position="471"/>
    </location>
</feature>
<dbReference type="PANTHER" id="PTHR23507:SF1">
    <property type="entry name" value="FI18259P1-RELATED"/>
    <property type="match status" value="1"/>
</dbReference>
<dbReference type="Pfam" id="PF07690">
    <property type="entry name" value="MFS_1"/>
    <property type="match status" value="1"/>
</dbReference>
<reference evidence="8" key="2">
    <citation type="journal article" date="2023" name="IMA Fungus">
        <title>Comparative genomic study of the Penicillium genus elucidates a diverse pangenome and 15 lateral gene transfer events.</title>
        <authorList>
            <person name="Petersen C."/>
            <person name="Sorensen T."/>
            <person name="Nielsen M.R."/>
            <person name="Sondergaard T.E."/>
            <person name="Sorensen J.L."/>
            <person name="Fitzpatrick D.A."/>
            <person name="Frisvad J.C."/>
            <person name="Nielsen K.L."/>
        </authorList>
    </citation>
    <scope>NUCLEOTIDE SEQUENCE</scope>
    <source>
        <strain evidence="8">IBT 29677</strain>
    </source>
</reference>
<dbReference type="AlphaFoldDB" id="A0A9W9VF51"/>
<feature type="transmembrane region" description="Helical" evidence="6">
    <location>
        <begin position="308"/>
        <end position="327"/>
    </location>
</feature>
<evidence type="ECO:0000256" key="5">
    <source>
        <dbReference type="SAM" id="MobiDB-lite"/>
    </source>
</evidence>
<protein>
    <recommendedName>
        <fullName evidence="7">Major facilitator superfamily (MFS) profile domain-containing protein</fullName>
    </recommendedName>
</protein>
<dbReference type="SUPFAM" id="SSF103473">
    <property type="entry name" value="MFS general substrate transporter"/>
    <property type="match status" value="1"/>
</dbReference>
<feature type="transmembrane region" description="Helical" evidence="6">
    <location>
        <begin position="43"/>
        <end position="63"/>
    </location>
</feature>
<evidence type="ECO:0000313" key="9">
    <source>
        <dbReference type="Proteomes" id="UP001147747"/>
    </source>
</evidence>
<proteinExistence type="predicted"/>
<dbReference type="PROSITE" id="PS50850">
    <property type="entry name" value="MFS"/>
    <property type="match status" value="1"/>
</dbReference>
<feature type="transmembrane region" description="Helical" evidence="6">
    <location>
        <begin position="177"/>
        <end position="198"/>
    </location>
</feature>
<feature type="transmembrane region" description="Helical" evidence="6">
    <location>
        <begin position="389"/>
        <end position="408"/>
    </location>
</feature>
<feature type="transmembrane region" description="Helical" evidence="6">
    <location>
        <begin position="210"/>
        <end position="231"/>
    </location>
</feature>
<evidence type="ECO:0000256" key="2">
    <source>
        <dbReference type="ARBA" id="ARBA00022692"/>
    </source>
</evidence>
<evidence type="ECO:0000256" key="1">
    <source>
        <dbReference type="ARBA" id="ARBA00004141"/>
    </source>
</evidence>
<dbReference type="EMBL" id="JAPZBU010000011">
    <property type="protein sequence ID" value="KAJ5378504.1"/>
    <property type="molecule type" value="Genomic_DNA"/>
</dbReference>
<dbReference type="GO" id="GO:0016020">
    <property type="term" value="C:membrane"/>
    <property type="evidence" value="ECO:0007669"/>
    <property type="project" value="UniProtKB-SubCell"/>
</dbReference>
<feature type="transmembrane region" description="Helical" evidence="6">
    <location>
        <begin position="237"/>
        <end position="257"/>
    </location>
</feature>
<keyword evidence="9" id="KW-1185">Reference proteome</keyword>